<keyword evidence="9 10" id="KW-0998">Cell outer membrane</keyword>
<dbReference type="Proteomes" id="UP000253951">
    <property type="component" value="Chromosome"/>
</dbReference>
<dbReference type="InterPro" id="IPR000531">
    <property type="entry name" value="Beta-barrel_TonB"/>
</dbReference>
<evidence type="ECO:0000256" key="6">
    <source>
        <dbReference type="ARBA" id="ARBA00023077"/>
    </source>
</evidence>
<evidence type="ECO:0000259" key="13">
    <source>
        <dbReference type="Pfam" id="PF00593"/>
    </source>
</evidence>
<dbReference type="EMBL" id="CP031188">
    <property type="protein sequence ID" value="AXG73628.1"/>
    <property type="molecule type" value="Genomic_DNA"/>
</dbReference>
<keyword evidence="16" id="KW-1185">Reference proteome</keyword>
<evidence type="ECO:0000256" key="2">
    <source>
        <dbReference type="ARBA" id="ARBA00022448"/>
    </source>
</evidence>
<keyword evidence="4 10" id="KW-0812">Transmembrane</keyword>
<dbReference type="PROSITE" id="PS52016">
    <property type="entry name" value="TONB_DEPENDENT_REC_3"/>
    <property type="match status" value="1"/>
</dbReference>
<dbReference type="InterPro" id="IPR012910">
    <property type="entry name" value="Plug_dom"/>
</dbReference>
<dbReference type="PANTHER" id="PTHR30069">
    <property type="entry name" value="TONB-DEPENDENT OUTER MEMBRANE RECEPTOR"/>
    <property type="match status" value="1"/>
</dbReference>
<comment type="subcellular location">
    <subcellularLocation>
        <location evidence="1 10">Cell outer membrane</location>
        <topology evidence="1 10">Multi-pass membrane protein</topology>
    </subcellularLocation>
</comment>
<dbReference type="Gene3D" id="2.170.130.10">
    <property type="entry name" value="TonB-dependent receptor, plug domain"/>
    <property type="match status" value="1"/>
</dbReference>
<name>A0A345HAL8_9FLAO</name>
<evidence type="ECO:0000259" key="14">
    <source>
        <dbReference type="Pfam" id="PF07715"/>
    </source>
</evidence>
<dbReference type="InterPro" id="IPR037066">
    <property type="entry name" value="Plug_dom_sf"/>
</dbReference>
<evidence type="ECO:0000256" key="1">
    <source>
        <dbReference type="ARBA" id="ARBA00004571"/>
    </source>
</evidence>
<reference evidence="15" key="1">
    <citation type="submission" date="2018-07" db="EMBL/GenBank/DDBJ databases">
        <title>Complete genome sequence of Flavobacterium arcticum type strain SM1502T.</title>
        <authorList>
            <person name="Li Y."/>
            <person name="Li D.-D."/>
        </authorList>
    </citation>
    <scope>NUCLEOTIDE SEQUENCE [LARGE SCALE GENOMIC DNA]</scope>
    <source>
        <strain evidence="15">SM1502</strain>
    </source>
</reference>
<protein>
    <submittedName>
        <fullName evidence="15">TonB-dependent receptor</fullName>
    </submittedName>
</protein>
<evidence type="ECO:0000256" key="10">
    <source>
        <dbReference type="PROSITE-ProRule" id="PRU01360"/>
    </source>
</evidence>
<dbReference type="KEGG" id="fat:DVK85_05035"/>
<keyword evidence="5 12" id="KW-0732">Signal</keyword>
<comment type="similarity">
    <text evidence="10 11">Belongs to the TonB-dependent receptor family.</text>
</comment>
<sequence length="718" mass="81487">MQINVRVLLPVFLIATFVVSAQQTANDSVIFAKLDEVVVTGQIEPQSIKKSVFNVKVITAADIKRQAGNNLADVLNQYLNINIQPQSGEGRSTVSMFGLDSQYLKVLVDNVPLVSDTGLGNNIDLTQINLDDVQQIEIIEGAMGVTHGANALSGIINIITKKSTKNKWEITATVQEETIGEEYSPLYDEGRHIQALRVAHSINDNWFVAVGANRNDFEGYKGEFGGKEFTNNPNNPEQERGYSWLPKEQYFTNALVRYQKGSTRLFYKFDYFNENIDFYNSVTHEELQDDNITKLIYADDRRYFTEKFYNHLNAVGKVFGLDYNASVSYQKQQRDAEDFKYYIQTDTELNNTEETYQETEVLYATGTVSNFFKKEGLDLQVGYELVNTSGYSSALSGIFNDENQDDNDHEKRLENYDVFTAAEISVTDKFSVRPGVRYSFQSKFDDQWAASMGFRYLLGKGLETRLSYGRSYRTPNYDELYTYFVDSNHNLQGNPDLVPESGHSVETSIKKQTFLDSGLQLSNTLSASFISIDDRIEQAVVATTPSLRYRYINISRYKMWNIATTHRMVYNNWQAKLGASIMGISRAINTGLATSDDKYLINYQFNANIGYNIPKWNTLLSLYYKHNGEQQQYVQDGSLTNPKFVLSEIESFGLMDASVRKSFFKNQFDVTLGARNLLDVVNIQSSVASGGTHTTGSTNMLMGYGRSYFLKLTYNLNF</sequence>
<evidence type="ECO:0000256" key="12">
    <source>
        <dbReference type="SAM" id="SignalP"/>
    </source>
</evidence>
<dbReference type="GO" id="GO:0044718">
    <property type="term" value="P:siderophore transmembrane transport"/>
    <property type="evidence" value="ECO:0007669"/>
    <property type="project" value="TreeGrafter"/>
</dbReference>
<dbReference type="Pfam" id="PF07715">
    <property type="entry name" value="Plug"/>
    <property type="match status" value="1"/>
</dbReference>
<dbReference type="PANTHER" id="PTHR30069:SF29">
    <property type="entry name" value="HEMOGLOBIN AND HEMOGLOBIN-HAPTOGLOBIN-BINDING PROTEIN 1-RELATED"/>
    <property type="match status" value="1"/>
</dbReference>
<feature type="chain" id="PRO_5016848177" evidence="12">
    <location>
        <begin position="22"/>
        <end position="718"/>
    </location>
</feature>
<evidence type="ECO:0000256" key="4">
    <source>
        <dbReference type="ARBA" id="ARBA00022692"/>
    </source>
</evidence>
<evidence type="ECO:0000256" key="9">
    <source>
        <dbReference type="ARBA" id="ARBA00023237"/>
    </source>
</evidence>
<dbReference type="RefSeq" id="WP_114677388.1">
    <property type="nucleotide sequence ID" value="NZ_CP031188.1"/>
</dbReference>
<evidence type="ECO:0000256" key="5">
    <source>
        <dbReference type="ARBA" id="ARBA00022729"/>
    </source>
</evidence>
<keyword evidence="6 11" id="KW-0798">TonB box</keyword>
<feature type="domain" description="TonB-dependent receptor-like beta-barrel" evidence="13">
    <location>
        <begin position="259"/>
        <end position="677"/>
    </location>
</feature>
<evidence type="ECO:0000313" key="15">
    <source>
        <dbReference type="EMBL" id="AXG73628.1"/>
    </source>
</evidence>
<dbReference type="Gene3D" id="2.40.170.20">
    <property type="entry name" value="TonB-dependent receptor, beta-barrel domain"/>
    <property type="match status" value="1"/>
</dbReference>
<dbReference type="AlphaFoldDB" id="A0A345HAL8"/>
<keyword evidence="7 10" id="KW-0472">Membrane</keyword>
<dbReference type="GO" id="GO:0015344">
    <property type="term" value="F:siderophore uptake transmembrane transporter activity"/>
    <property type="evidence" value="ECO:0007669"/>
    <property type="project" value="TreeGrafter"/>
</dbReference>
<evidence type="ECO:0000256" key="3">
    <source>
        <dbReference type="ARBA" id="ARBA00022452"/>
    </source>
</evidence>
<dbReference type="InterPro" id="IPR036942">
    <property type="entry name" value="Beta-barrel_TonB_sf"/>
</dbReference>
<dbReference type="OrthoDB" id="9764669at2"/>
<accession>A0A345HAL8</accession>
<keyword evidence="3 10" id="KW-1134">Transmembrane beta strand</keyword>
<evidence type="ECO:0000313" key="16">
    <source>
        <dbReference type="Proteomes" id="UP000253951"/>
    </source>
</evidence>
<keyword evidence="8 15" id="KW-0675">Receptor</keyword>
<evidence type="ECO:0000256" key="8">
    <source>
        <dbReference type="ARBA" id="ARBA00023170"/>
    </source>
</evidence>
<keyword evidence="2 10" id="KW-0813">Transport</keyword>
<dbReference type="GO" id="GO:0009279">
    <property type="term" value="C:cell outer membrane"/>
    <property type="evidence" value="ECO:0007669"/>
    <property type="project" value="UniProtKB-SubCell"/>
</dbReference>
<feature type="signal peptide" evidence="12">
    <location>
        <begin position="1"/>
        <end position="21"/>
    </location>
</feature>
<gene>
    <name evidence="15" type="ORF">DVK85_05035</name>
</gene>
<evidence type="ECO:0000256" key="7">
    <source>
        <dbReference type="ARBA" id="ARBA00023136"/>
    </source>
</evidence>
<organism evidence="15 16">
    <name type="scientific">Flavobacterium arcticum</name>
    <dbReference type="NCBI Taxonomy" id="1784713"/>
    <lineage>
        <taxon>Bacteria</taxon>
        <taxon>Pseudomonadati</taxon>
        <taxon>Bacteroidota</taxon>
        <taxon>Flavobacteriia</taxon>
        <taxon>Flavobacteriales</taxon>
        <taxon>Flavobacteriaceae</taxon>
        <taxon>Flavobacterium</taxon>
    </lineage>
</organism>
<dbReference type="InterPro" id="IPR039426">
    <property type="entry name" value="TonB-dep_rcpt-like"/>
</dbReference>
<feature type="domain" description="TonB-dependent receptor plug" evidence="14">
    <location>
        <begin position="49"/>
        <end position="155"/>
    </location>
</feature>
<dbReference type="Pfam" id="PF00593">
    <property type="entry name" value="TonB_dep_Rec_b-barrel"/>
    <property type="match status" value="1"/>
</dbReference>
<proteinExistence type="inferred from homology"/>
<dbReference type="SUPFAM" id="SSF56935">
    <property type="entry name" value="Porins"/>
    <property type="match status" value="1"/>
</dbReference>
<evidence type="ECO:0000256" key="11">
    <source>
        <dbReference type="RuleBase" id="RU003357"/>
    </source>
</evidence>